<feature type="transmembrane region" description="Helical" evidence="1">
    <location>
        <begin position="31"/>
        <end position="59"/>
    </location>
</feature>
<reference evidence="2 3" key="1">
    <citation type="journal article" date="2015" name="Genome Announc.">
        <title>Draft Genome Sequence of Filamentous Marine Cyanobacterium Lyngbya confervoides Strain BDU141951.</title>
        <authorList>
            <person name="Chandrababunaidu M.M."/>
            <person name="Sen D."/>
            <person name="Tripathy S."/>
        </authorList>
    </citation>
    <scope>NUCLEOTIDE SEQUENCE [LARGE SCALE GENOMIC DNA]</scope>
    <source>
        <strain evidence="2 3">BDU141951</strain>
    </source>
</reference>
<proteinExistence type="predicted"/>
<dbReference type="Proteomes" id="UP000031561">
    <property type="component" value="Unassembled WGS sequence"/>
</dbReference>
<protein>
    <recommendedName>
        <fullName evidence="4">Armadillo-type fold-containing protein</fullName>
    </recommendedName>
</protein>
<accession>A0ABD4T6H5</accession>
<evidence type="ECO:0000313" key="2">
    <source>
        <dbReference type="EMBL" id="MCM1983862.1"/>
    </source>
</evidence>
<dbReference type="EMBL" id="JTHE03000079">
    <property type="protein sequence ID" value="MCM1983862.1"/>
    <property type="molecule type" value="Genomic_DNA"/>
</dbReference>
<gene>
    <name evidence="2" type="ORF">QQ91_0013655</name>
</gene>
<sequence>MKSTLFSDWLADLYHDQFQQFSRSNGYTLGLWGIGLCFLFLLNFKLMLILGSGVAVGWVSDQIQQSHPEWRSRRRTFYDGLSQFPLGRPLVWGGSTSLVLGLGFWVTETAGRGWIVVLLMLQGLTAAGIWLRRPPHSSAVSDPDASGVLDWEASLQALGHDNPMRRLIAVRQLHQALCIDDLSRRDLQEIQEYLQFLLQVEPEPQIRSKVRSALKDLPGWDDTGLADRIEEPRTLPLAMPPQLTRPARRWPDASAVRDDYQLSISQG</sequence>
<comment type="caution">
    <text evidence="2">The sequence shown here is derived from an EMBL/GenBank/DDBJ whole genome shotgun (WGS) entry which is preliminary data.</text>
</comment>
<keyword evidence="3" id="KW-1185">Reference proteome</keyword>
<evidence type="ECO:0000256" key="1">
    <source>
        <dbReference type="SAM" id="Phobius"/>
    </source>
</evidence>
<keyword evidence="1" id="KW-0472">Membrane</keyword>
<feature type="transmembrane region" description="Helical" evidence="1">
    <location>
        <begin position="90"/>
        <end position="107"/>
    </location>
</feature>
<feature type="transmembrane region" description="Helical" evidence="1">
    <location>
        <begin position="113"/>
        <end position="131"/>
    </location>
</feature>
<keyword evidence="1" id="KW-1133">Transmembrane helix</keyword>
<evidence type="ECO:0008006" key="4">
    <source>
        <dbReference type="Google" id="ProtNLM"/>
    </source>
</evidence>
<keyword evidence="1" id="KW-0812">Transmembrane</keyword>
<name>A0ABD4T6H5_9CYAN</name>
<evidence type="ECO:0000313" key="3">
    <source>
        <dbReference type="Proteomes" id="UP000031561"/>
    </source>
</evidence>
<organism evidence="2 3">
    <name type="scientific">Lyngbya confervoides BDU141951</name>
    <dbReference type="NCBI Taxonomy" id="1574623"/>
    <lineage>
        <taxon>Bacteria</taxon>
        <taxon>Bacillati</taxon>
        <taxon>Cyanobacteriota</taxon>
        <taxon>Cyanophyceae</taxon>
        <taxon>Oscillatoriophycideae</taxon>
        <taxon>Oscillatoriales</taxon>
        <taxon>Microcoleaceae</taxon>
        <taxon>Lyngbya</taxon>
    </lineage>
</organism>
<dbReference type="AlphaFoldDB" id="A0ABD4T6H5"/>
<dbReference type="RefSeq" id="WP_166275486.1">
    <property type="nucleotide sequence ID" value="NZ_JTHE03000079.1"/>
</dbReference>